<sequence>MASSDLSEVLKRWKARQQGLLSPDGDAKKRTMIPILETPLGRLFEADCIEIMRSLEAETVDLAFADPPFNLGKEYTSKIDDSLAEHEYLDWCRAWLDEMIRVLKPGGSLFLWNIPKWNLPLGAYLNDHLTFRHWITVDIKYSLPIQSRLYPAHYSLLYFVKGKRPAIFHPDRIPVPCCRHCGGELRDYGGYKDKMNPRGVSLSDVWTDIPPVRHAKYKKRGANALALKLMDRIVSMASDPGSLVLDPFGGSGTTFVAAELTGRRWIGSELECSSIIERFEKIDADREHLRDIHANKNTLFTEADLTRRRKAGNPLPKEYRLLVNGANGHDCKCPIEDDQSDLFVTS</sequence>
<keyword evidence="3 7" id="KW-0808">Transferase</keyword>
<protein>
    <recommendedName>
        <fullName evidence="5">Methyltransferase</fullName>
        <ecNumber evidence="5">2.1.1.-</ecNumber>
    </recommendedName>
</protein>
<reference evidence="7 8" key="1">
    <citation type="submission" date="2020-07" db="EMBL/GenBank/DDBJ databases">
        <title>Draft genome and description of Microvirga mediterraneensis Marseille-Q2068 sp. nov.</title>
        <authorList>
            <person name="Boxberger M."/>
        </authorList>
    </citation>
    <scope>NUCLEOTIDE SEQUENCE [LARGE SCALE GENOMIC DNA]</scope>
    <source>
        <strain evidence="7 8">Marseille-Q2068</strain>
    </source>
</reference>
<dbReference type="GO" id="GO:0008170">
    <property type="term" value="F:N-methyltransferase activity"/>
    <property type="evidence" value="ECO:0007669"/>
    <property type="project" value="InterPro"/>
</dbReference>
<dbReference type="GO" id="GO:0032259">
    <property type="term" value="P:methylation"/>
    <property type="evidence" value="ECO:0007669"/>
    <property type="project" value="UniProtKB-KW"/>
</dbReference>
<evidence type="ECO:0000313" key="7">
    <source>
        <dbReference type="EMBL" id="MBA1157481.1"/>
    </source>
</evidence>
<dbReference type="GO" id="GO:0003677">
    <property type="term" value="F:DNA binding"/>
    <property type="evidence" value="ECO:0007669"/>
    <property type="project" value="InterPro"/>
</dbReference>
<evidence type="ECO:0000313" key="8">
    <source>
        <dbReference type="Proteomes" id="UP000572984"/>
    </source>
</evidence>
<dbReference type="SUPFAM" id="SSF53335">
    <property type="entry name" value="S-adenosyl-L-methionine-dependent methyltransferases"/>
    <property type="match status" value="1"/>
</dbReference>
<keyword evidence="2 7" id="KW-0489">Methyltransferase</keyword>
<feature type="domain" description="DNA methylase N-4/N-6" evidence="6">
    <location>
        <begin position="60"/>
        <end position="271"/>
    </location>
</feature>
<proteinExistence type="inferred from homology"/>
<dbReference type="Pfam" id="PF01555">
    <property type="entry name" value="N6_N4_Mtase"/>
    <property type="match status" value="1"/>
</dbReference>
<evidence type="ECO:0000256" key="4">
    <source>
        <dbReference type="ARBA" id="ARBA00047942"/>
    </source>
</evidence>
<dbReference type="EC" id="2.1.1.-" evidence="5"/>
<dbReference type="InterPro" id="IPR002052">
    <property type="entry name" value="DNA_methylase_N6_adenine_CS"/>
</dbReference>
<name>A0A838BQ31_9HYPH</name>
<dbReference type="InterPro" id="IPR002941">
    <property type="entry name" value="DNA_methylase_N4/N6"/>
</dbReference>
<accession>A0A838BQ31</accession>
<comment type="caution">
    <text evidence="7">The sequence shown here is derived from an EMBL/GenBank/DDBJ whole genome shotgun (WGS) entry which is preliminary data.</text>
</comment>
<dbReference type="InterPro" id="IPR029063">
    <property type="entry name" value="SAM-dependent_MTases_sf"/>
</dbReference>
<organism evidence="7 8">
    <name type="scientific">Microvirga mediterraneensis</name>
    <dbReference type="NCBI Taxonomy" id="2754695"/>
    <lineage>
        <taxon>Bacteria</taxon>
        <taxon>Pseudomonadati</taxon>
        <taxon>Pseudomonadota</taxon>
        <taxon>Alphaproteobacteria</taxon>
        <taxon>Hyphomicrobiales</taxon>
        <taxon>Methylobacteriaceae</taxon>
        <taxon>Microvirga</taxon>
    </lineage>
</organism>
<dbReference type="GO" id="GO:0009007">
    <property type="term" value="F:site-specific DNA-methyltransferase (adenine-specific) activity"/>
    <property type="evidence" value="ECO:0007669"/>
    <property type="project" value="UniProtKB-EC"/>
</dbReference>
<dbReference type="InterPro" id="IPR001091">
    <property type="entry name" value="RM_Methyltransferase"/>
</dbReference>
<keyword evidence="8" id="KW-1185">Reference proteome</keyword>
<evidence type="ECO:0000256" key="3">
    <source>
        <dbReference type="ARBA" id="ARBA00022679"/>
    </source>
</evidence>
<evidence type="ECO:0000256" key="5">
    <source>
        <dbReference type="RuleBase" id="RU362026"/>
    </source>
</evidence>
<dbReference type="PRINTS" id="PR00508">
    <property type="entry name" value="S21N4MTFRASE"/>
</dbReference>
<dbReference type="EMBL" id="JACDXJ010000001">
    <property type="protein sequence ID" value="MBA1157481.1"/>
    <property type="molecule type" value="Genomic_DNA"/>
</dbReference>
<dbReference type="PROSITE" id="PS00092">
    <property type="entry name" value="N6_MTASE"/>
    <property type="match status" value="1"/>
</dbReference>
<dbReference type="RefSeq" id="WP_181052948.1">
    <property type="nucleotide sequence ID" value="NZ_JACDXJ010000001.1"/>
</dbReference>
<dbReference type="Proteomes" id="UP000572984">
    <property type="component" value="Unassembled WGS sequence"/>
</dbReference>
<evidence type="ECO:0000256" key="2">
    <source>
        <dbReference type="ARBA" id="ARBA00022603"/>
    </source>
</evidence>
<comment type="similarity">
    <text evidence="1 5">Belongs to the N(4)/N(6)-methyltransferase family.</text>
</comment>
<gene>
    <name evidence="7" type="ORF">H0S73_15245</name>
</gene>
<comment type="catalytic activity">
    <reaction evidence="4">
        <text>a 2'-deoxyadenosine in DNA + S-adenosyl-L-methionine = an N(6)-methyl-2'-deoxyadenosine in DNA + S-adenosyl-L-homocysteine + H(+)</text>
        <dbReference type="Rhea" id="RHEA:15197"/>
        <dbReference type="Rhea" id="RHEA-COMP:12418"/>
        <dbReference type="Rhea" id="RHEA-COMP:12419"/>
        <dbReference type="ChEBI" id="CHEBI:15378"/>
        <dbReference type="ChEBI" id="CHEBI:57856"/>
        <dbReference type="ChEBI" id="CHEBI:59789"/>
        <dbReference type="ChEBI" id="CHEBI:90615"/>
        <dbReference type="ChEBI" id="CHEBI:90616"/>
        <dbReference type="EC" id="2.1.1.72"/>
    </reaction>
</comment>
<evidence type="ECO:0000256" key="1">
    <source>
        <dbReference type="ARBA" id="ARBA00006594"/>
    </source>
</evidence>
<dbReference type="Gene3D" id="3.40.50.150">
    <property type="entry name" value="Vaccinia Virus protein VP39"/>
    <property type="match status" value="1"/>
</dbReference>
<evidence type="ECO:0000259" key="6">
    <source>
        <dbReference type="Pfam" id="PF01555"/>
    </source>
</evidence>
<dbReference type="AlphaFoldDB" id="A0A838BQ31"/>